<proteinExistence type="predicted"/>
<dbReference type="KEGG" id="pmn:PMN2A_0549"/>
<dbReference type="OrthoDB" id="541558at2"/>
<dbReference type="PhylomeDB" id="Q46KD8"/>
<name>Q46KD8_PROMT</name>
<protein>
    <submittedName>
        <fullName evidence="1">Uncharacterized protein</fullName>
    </submittedName>
</protein>
<gene>
    <name evidence="1" type="ordered locus">PMN2A_0549</name>
</gene>
<dbReference type="HOGENOM" id="CLU_192981_0_0_3"/>
<sequence length="96" mass="11449">MPLKKKSVPVPWDLKEGDDNYLKEPWILKKGKEFITIETNNNNRGNFYLQKDDEKRLSLSALQTKLTYHQLIEFGYKLQKTKRKKTKNQEVTDESF</sequence>
<dbReference type="RefSeq" id="WP_011294646.1">
    <property type="nucleotide sequence ID" value="NC_007335.2"/>
</dbReference>
<accession>Q46KD8</accession>
<organism evidence="1 2">
    <name type="scientific">Prochlorococcus marinus (strain NATL2A)</name>
    <dbReference type="NCBI Taxonomy" id="59920"/>
    <lineage>
        <taxon>Bacteria</taxon>
        <taxon>Bacillati</taxon>
        <taxon>Cyanobacteriota</taxon>
        <taxon>Cyanophyceae</taxon>
        <taxon>Synechococcales</taxon>
        <taxon>Prochlorococcaceae</taxon>
        <taxon>Prochlorococcus</taxon>
    </lineage>
</organism>
<dbReference type="Proteomes" id="UP000002535">
    <property type="component" value="Chromosome"/>
</dbReference>
<reference evidence="1 2" key="1">
    <citation type="journal article" date="2007" name="PLoS Genet.">
        <title>Patterns and implications of gene gain and loss in the evolution of Prochlorococcus.</title>
        <authorList>
            <person name="Kettler G.C."/>
            <person name="Martiny A.C."/>
            <person name="Huang K."/>
            <person name="Zucker J."/>
            <person name="Coleman M.L."/>
            <person name="Rodrigue S."/>
            <person name="Chen F."/>
            <person name="Lapidus A."/>
            <person name="Ferriera S."/>
            <person name="Johnson J."/>
            <person name="Steglich C."/>
            <person name="Church G.M."/>
            <person name="Richardson P."/>
            <person name="Chisholm S.W."/>
        </authorList>
    </citation>
    <scope>NUCLEOTIDE SEQUENCE [LARGE SCALE GENOMIC DNA]</scope>
    <source>
        <strain evidence="1 2">NATL2A</strain>
    </source>
</reference>
<dbReference type="AlphaFoldDB" id="Q46KD8"/>
<evidence type="ECO:0000313" key="2">
    <source>
        <dbReference type="Proteomes" id="UP000002535"/>
    </source>
</evidence>
<keyword evidence="2" id="KW-1185">Reference proteome</keyword>
<dbReference type="EMBL" id="CP000095">
    <property type="protein sequence ID" value="AAZ58040.1"/>
    <property type="molecule type" value="Genomic_DNA"/>
</dbReference>
<evidence type="ECO:0000313" key="1">
    <source>
        <dbReference type="EMBL" id="AAZ58040.1"/>
    </source>
</evidence>